<feature type="compositionally biased region" description="Gly residues" evidence="11">
    <location>
        <begin position="146"/>
        <end position="163"/>
    </location>
</feature>
<dbReference type="SMART" id="SM00651">
    <property type="entry name" value="Sm"/>
    <property type="match status" value="1"/>
</dbReference>
<sequence length="200" mass="20629">MVAGKSSKMLQHINYRVRCALQDGRVFIGTFKAFDKHMNLILGDCDEFRRIKPKTAKTEAREEKRVLGLVLLRGENLVSMTVEGPPPADEGMARVPLPGAGPGPGMGRAAGRGVPGGLGGAAPGLQGPVRGVGGPSQQIMQPGGPPMRGGMRGPGPMMGGPPGRGGPPPGMRGPPPGMMRGPPPGMMRGMPPGMRGPPPR</sequence>
<dbReference type="PROSITE" id="PS52002">
    <property type="entry name" value="SM"/>
    <property type="match status" value="1"/>
</dbReference>
<keyword evidence="6" id="KW-0694">RNA-binding</keyword>
<dbReference type="InterPro" id="IPR010920">
    <property type="entry name" value="LSM_dom_sf"/>
</dbReference>
<evidence type="ECO:0000256" key="6">
    <source>
        <dbReference type="ARBA" id="ARBA00022884"/>
    </source>
</evidence>
<keyword evidence="8" id="KW-0539">Nucleus</keyword>
<dbReference type="PANTHER" id="PTHR10701">
    <property type="entry name" value="SMALL NUCLEAR RIBONUCLEOPROTEIN-ASSOCIATED PROTEIN B AND N"/>
    <property type="match status" value="1"/>
</dbReference>
<dbReference type="PANTHER" id="PTHR10701:SF0">
    <property type="entry name" value="SMALL NUCLEAR RIBONUCLEOPROTEIN-ASSOCIATED PROTEIN B"/>
    <property type="match status" value="1"/>
</dbReference>
<dbReference type="Gene3D" id="2.30.30.100">
    <property type="match status" value="1"/>
</dbReference>
<evidence type="ECO:0000256" key="1">
    <source>
        <dbReference type="ARBA" id="ARBA00004123"/>
    </source>
</evidence>
<keyword evidence="5" id="KW-0507">mRNA processing</keyword>
<dbReference type="OrthoDB" id="2020720at2759"/>
<gene>
    <name evidence="14" type="primary">LOC106150886</name>
</gene>
<keyword evidence="4" id="KW-0963">Cytoplasm</keyword>
<feature type="compositionally biased region" description="Pro residues" evidence="11">
    <location>
        <begin position="164"/>
        <end position="185"/>
    </location>
</feature>
<dbReference type="KEGG" id="lak:106150886"/>
<evidence type="ECO:0000256" key="7">
    <source>
        <dbReference type="ARBA" id="ARBA00023187"/>
    </source>
</evidence>
<evidence type="ECO:0000313" key="14">
    <source>
        <dbReference type="RefSeq" id="XP_013379356.1"/>
    </source>
</evidence>
<evidence type="ECO:0000256" key="3">
    <source>
        <dbReference type="ARBA" id="ARBA00009123"/>
    </source>
</evidence>
<evidence type="ECO:0000256" key="10">
    <source>
        <dbReference type="ARBA" id="ARBA00041355"/>
    </source>
</evidence>
<evidence type="ECO:0000256" key="5">
    <source>
        <dbReference type="ARBA" id="ARBA00022664"/>
    </source>
</evidence>
<dbReference type="InParanoid" id="A0A1S3H1J5"/>
<feature type="region of interest" description="Disordered" evidence="11">
    <location>
        <begin position="98"/>
        <end position="126"/>
    </location>
</feature>
<dbReference type="GO" id="GO:0000398">
    <property type="term" value="P:mRNA splicing, via spliceosome"/>
    <property type="evidence" value="ECO:0007669"/>
    <property type="project" value="TreeGrafter"/>
</dbReference>
<dbReference type="GO" id="GO:0005686">
    <property type="term" value="C:U2 snRNP"/>
    <property type="evidence" value="ECO:0007669"/>
    <property type="project" value="TreeGrafter"/>
</dbReference>
<feature type="compositionally biased region" description="Gly residues" evidence="11">
    <location>
        <begin position="100"/>
        <end position="122"/>
    </location>
</feature>
<feature type="region of interest" description="Disordered" evidence="11">
    <location>
        <begin position="143"/>
        <end position="200"/>
    </location>
</feature>
<dbReference type="GO" id="GO:0005687">
    <property type="term" value="C:U4 snRNP"/>
    <property type="evidence" value="ECO:0007669"/>
    <property type="project" value="TreeGrafter"/>
</dbReference>
<dbReference type="GO" id="GO:0005737">
    <property type="term" value="C:cytoplasm"/>
    <property type="evidence" value="ECO:0007669"/>
    <property type="project" value="UniProtKB-SubCell"/>
</dbReference>
<keyword evidence="9 14" id="KW-0687">Ribonucleoprotein</keyword>
<evidence type="ECO:0000256" key="2">
    <source>
        <dbReference type="ARBA" id="ARBA00004496"/>
    </source>
</evidence>
<dbReference type="RefSeq" id="XP_013379356.1">
    <property type="nucleotide sequence ID" value="XM_013523902.1"/>
</dbReference>
<dbReference type="STRING" id="7574.A0A1S3H1J5"/>
<dbReference type="InterPro" id="IPR047575">
    <property type="entry name" value="Sm"/>
</dbReference>
<reference evidence="14" key="1">
    <citation type="submission" date="2025-08" db="UniProtKB">
        <authorList>
            <consortium name="RefSeq"/>
        </authorList>
    </citation>
    <scope>IDENTIFICATION</scope>
    <source>
        <tissue evidence="14">Gonads</tissue>
    </source>
</reference>
<dbReference type="GO" id="GO:0005685">
    <property type="term" value="C:U1 snRNP"/>
    <property type="evidence" value="ECO:0007669"/>
    <property type="project" value="TreeGrafter"/>
</dbReference>
<organism evidence="13 14">
    <name type="scientific">Lingula anatina</name>
    <name type="common">Brachiopod</name>
    <name type="synonym">Lingula unguis</name>
    <dbReference type="NCBI Taxonomy" id="7574"/>
    <lineage>
        <taxon>Eukaryota</taxon>
        <taxon>Metazoa</taxon>
        <taxon>Spiralia</taxon>
        <taxon>Lophotrochozoa</taxon>
        <taxon>Brachiopoda</taxon>
        <taxon>Linguliformea</taxon>
        <taxon>Lingulata</taxon>
        <taxon>Lingulida</taxon>
        <taxon>Linguloidea</taxon>
        <taxon>Lingulidae</taxon>
        <taxon>Lingula</taxon>
    </lineage>
</organism>
<name>A0A1S3H1J5_LINAN</name>
<feature type="domain" description="Sm" evidence="12">
    <location>
        <begin position="4"/>
        <end position="86"/>
    </location>
</feature>
<dbReference type="InterPro" id="IPR050914">
    <property type="entry name" value="snRNP_SmB/NAA38-like"/>
</dbReference>
<dbReference type="CDD" id="cd01717">
    <property type="entry name" value="Sm_B"/>
    <property type="match status" value="1"/>
</dbReference>
<dbReference type="SUPFAM" id="SSF50182">
    <property type="entry name" value="Sm-like ribonucleoproteins"/>
    <property type="match status" value="1"/>
</dbReference>
<dbReference type="OMA" id="KMINYRM"/>
<keyword evidence="13" id="KW-1185">Reference proteome</keyword>
<evidence type="ECO:0000256" key="4">
    <source>
        <dbReference type="ARBA" id="ARBA00022490"/>
    </source>
</evidence>
<dbReference type="GeneID" id="106150886"/>
<evidence type="ECO:0000256" key="8">
    <source>
        <dbReference type="ARBA" id="ARBA00023242"/>
    </source>
</evidence>
<keyword evidence="7" id="KW-0508">mRNA splicing</keyword>
<dbReference type="GO" id="GO:0070990">
    <property type="term" value="F:snRNP binding"/>
    <property type="evidence" value="ECO:0007669"/>
    <property type="project" value="TreeGrafter"/>
</dbReference>
<evidence type="ECO:0000256" key="11">
    <source>
        <dbReference type="SAM" id="MobiDB-lite"/>
    </source>
</evidence>
<dbReference type="GO" id="GO:0071013">
    <property type="term" value="C:catalytic step 2 spliceosome"/>
    <property type="evidence" value="ECO:0007669"/>
    <property type="project" value="TreeGrafter"/>
</dbReference>
<dbReference type="GO" id="GO:0071004">
    <property type="term" value="C:U2-type prespliceosome"/>
    <property type="evidence" value="ECO:0007669"/>
    <property type="project" value="TreeGrafter"/>
</dbReference>
<dbReference type="FunCoup" id="A0A1S3H1J5">
    <property type="interactions" value="1722"/>
</dbReference>
<dbReference type="AlphaFoldDB" id="A0A1S3H1J5"/>
<dbReference type="GO" id="GO:0046540">
    <property type="term" value="C:U4/U6 x U5 tri-snRNP complex"/>
    <property type="evidence" value="ECO:0007669"/>
    <property type="project" value="TreeGrafter"/>
</dbReference>
<evidence type="ECO:0000313" key="13">
    <source>
        <dbReference type="Proteomes" id="UP000085678"/>
    </source>
</evidence>
<evidence type="ECO:0000259" key="12">
    <source>
        <dbReference type="PROSITE" id="PS52002"/>
    </source>
</evidence>
<comment type="similarity">
    <text evidence="3">Belongs to the snRNP SmB/SmN family.</text>
</comment>
<dbReference type="Proteomes" id="UP000085678">
    <property type="component" value="Unplaced"/>
</dbReference>
<dbReference type="GO" id="GO:0005682">
    <property type="term" value="C:U5 snRNP"/>
    <property type="evidence" value="ECO:0007669"/>
    <property type="project" value="TreeGrafter"/>
</dbReference>
<comment type="subcellular location">
    <subcellularLocation>
        <location evidence="2">Cytoplasm</location>
    </subcellularLocation>
    <subcellularLocation>
        <location evidence="1">Nucleus</location>
    </subcellularLocation>
</comment>
<proteinExistence type="inferred from homology"/>
<dbReference type="FunFam" id="2.30.30.100:FF:000004">
    <property type="entry name" value="Small nuclear ribonucleoprotein-associated proteins"/>
    <property type="match status" value="1"/>
</dbReference>
<dbReference type="InterPro" id="IPR001163">
    <property type="entry name" value="Sm_dom_euk/arc"/>
</dbReference>
<evidence type="ECO:0000256" key="9">
    <source>
        <dbReference type="ARBA" id="ARBA00023274"/>
    </source>
</evidence>
<protein>
    <recommendedName>
        <fullName evidence="10">Sm protein B</fullName>
    </recommendedName>
</protein>
<accession>A0A1S3H1J5</accession>
<dbReference type="Pfam" id="PF01423">
    <property type="entry name" value="LSM"/>
    <property type="match status" value="1"/>
</dbReference>
<dbReference type="GO" id="GO:0003723">
    <property type="term" value="F:RNA binding"/>
    <property type="evidence" value="ECO:0007669"/>
    <property type="project" value="UniProtKB-KW"/>
</dbReference>